<evidence type="ECO:0000313" key="3">
    <source>
        <dbReference type="Proteomes" id="UP000696931"/>
    </source>
</evidence>
<evidence type="ECO:0000259" key="1">
    <source>
        <dbReference type="Pfam" id="PF07883"/>
    </source>
</evidence>
<dbReference type="Pfam" id="PF07883">
    <property type="entry name" value="Cupin_2"/>
    <property type="match status" value="1"/>
</dbReference>
<dbReference type="SUPFAM" id="SSF51182">
    <property type="entry name" value="RmlC-like cupins"/>
    <property type="match status" value="1"/>
</dbReference>
<dbReference type="Proteomes" id="UP000696931">
    <property type="component" value="Unassembled WGS sequence"/>
</dbReference>
<proteinExistence type="predicted"/>
<name>A0A933SJ37_UNCEI</name>
<evidence type="ECO:0000313" key="2">
    <source>
        <dbReference type="EMBL" id="MBI5171203.1"/>
    </source>
</evidence>
<organism evidence="2 3">
    <name type="scientific">Eiseniibacteriota bacterium</name>
    <dbReference type="NCBI Taxonomy" id="2212470"/>
    <lineage>
        <taxon>Bacteria</taxon>
        <taxon>Candidatus Eiseniibacteriota</taxon>
    </lineage>
</organism>
<dbReference type="Gene3D" id="2.60.120.10">
    <property type="entry name" value="Jelly Rolls"/>
    <property type="match status" value="1"/>
</dbReference>
<feature type="domain" description="Cupin type-2" evidence="1">
    <location>
        <begin position="50"/>
        <end position="117"/>
    </location>
</feature>
<sequence>MLAKVAIRSLPVLDAPPAQPRLDGVRIKMAAGEAAPVFNGGPWRFIAYLEFLPGTGAWRGNHWHERKREYFYVIRGRLHGVFEDVDTGERAEAELVAGDVIVIEPRCAHAFRALEHAQAIECSPLEFDAGDAYPKVVGRD</sequence>
<protein>
    <submittedName>
        <fullName evidence="2">Cupin domain-containing protein</fullName>
    </submittedName>
</protein>
<accession>A0A933SJ37</accession>
<reference evidence="2" key="1">
    <citation type="submission" date="2020-07" db="EMBL/GenBank/DDBJ databases">
        <title>Huge and variable diversity of episymbiotic CPR bacteria and DPANN archaea in groundwater ecosystems.</title>
        <authorList>
            <person name="He C.Y."/>
            <person name="Keren R."/>
            <person name="Whittaker M."/>
            <person name="Farag I.F."/>
            <person name="Doudna J."/>
            <person name="Cate J.H.D."/>
            <person name="Banfield J.F."/>
        </authorList>
    </citation>
    <scope>NUCLEOTIDE SEQUENCE</scope>
    <source>
        <strain evidence="2">NC_groundwater_1813_Pr3_B-0.1um_71_17</strain>
    </source>
</reference>
<gene>
    <name evidence="2" type="ORF">HZA61_17080</name>
</gene>
<dbReference type="InterPro" id="IPR013096">
    <property type="entry name" value="Cupin_2"/>
</dbReference>
<dbReference type="CDD" id="cd02208">
    <property type="entry name" value="cupin_RmlC-like"/>
    <property type="match status" value="1"/>
</dbReference>
<dbReference type="InterPro" id="IPR011051">
    <property type="entry name" value="RmlC_Cupin_sf"/>
</dbReference>
<comment type="caution">
    <text evidence="2">The sequence shown here is derived from an EMBL/GenBank/DDBJ whole genome shotgun (WGS) entry which is preliminary data.</text>
</comment>
<dbReference type="AlphaFoldDB" id="A0A933SJ37"/>
<dbReference type="InterPro" id="IPR014710">
    <property type="entry name" value="RmlC-like_jellyroll"/>
</dbReference>
<dbReference type="EMBL" id="JACRIW010000122">
    <property type="protein sequence ID" value="MBI5171203.1"/>
    <property type="molecule type" value="Genomic_DNA"/>
</dbReference>